<dbReference type="RefSeq" id="WP_169339241.1">
    <property type="nucleotide sequence ID" value="NZ_JABBZM010000002.1"/>
</dbReference>
<evidence type="ECO:0000313" key="3">
    <source>
        <dbReference type="Proteomes" id="UP000575469"/>
    </source>
</evidence>
<evidence type="ECO:0000313" key="2">
    <source>
        <dbReference type="EMBL" id="NMV36960.1"/>
    </source>
</evidence>
<gene>
    <name evidence="2" type="ORF">HGR00_03440</name>
</gene>
<dbReference type="Gene3D" id="1.20.1440.60">
    <property type="entry name" value="23S rRNA-intervening sequence"/>
    <property type="match status" value="1"/>
</dbReference>
<proteinExistence type="predicted"/>
<protein>
    <submittedName>
        <fullName evidence="2">Four helix bundle protein</fullName>
    </submittedName>
</protein>
<evidence type="ECO:0000259" key="1">
    <source>
        <dbReference type="Pfam" id="PF22296"/>
    </source>
</evidence>
<dbReference type="Proteomes" id="UP000575469">
    <property type="component" value="Unassembled WGS sequence"/>
</dbReference>
<feature type="domain" description="bAvd-like" evidence="1">
    <location>
        <begin position="14"/>
        <end position="109"/>
    </location>
</feature>
<dbReference type="AlphaFoldDB" id="A0A848NUK3"/>
<dbReference type="InterPro" id="IPR036583">
    <property type="entry name" value="23S_rRNA_IVS_sf"/>
</dbReference>
<dbReference type="EMBL" id="JABBZM010000002">
    <property type="protein sequence ID" value="NMV36960.1"/>
    <property type="molecule type" value="Genomic_DNA"/>
</dbReference>
<sequence length="125" mass="13997">MAIHSELDIYKVGYQLLGNVTKLVENMERNFKRLIGEEIVRESAKVLLLVYRANISANKVPHLTDLIEGVQMVEVLLRLSMDMKKISPGQYAGVIQLTTSIGKQANGWKGYSANRPHHGGQGRHD</sequence>
<dbReference type="CDD" id="cd16376">
    <property type="entry name" value="Avd_like"/>
    <property type="match status" value="1"/>
</dbReference>
<dbReference type="Pfam" id="PF22296">
    <property type="entry name" value="bAvd"/>
    <property type="match status" value="1"/>
</dbReference>
<reference evidence="2 3" key="1">
    <citation type="submission" date="2020-04" db="EMBL/GenBank/DDBJ databases">
        <title>Ralstonia insidiosa genome sequencing and assembly.</title>
        <authorList>
            <person name="Martins R.C.R."/>
            <person name="Perdigao-Neto L.V."/>
            <person name="Levin A.S.S."/>
            <person name="Costa S.F."/>
        </authorList>
    </citation>
    <scope>NUCLEOTIDE SEQUENCE [LARGE SCALE GENOMIC DNA]</scope>
    <source>
        <strain evidence="2 3">5047</strain>
    </source>
</reference>
<dbReference type="InterPro" id="IPR055360">
    <property type="entry name" value="bAvd"/>
</dbReference>
<organism evidence="2 3">
    <name type="scientific">Ralstonia insidiosa</name>
    <dbReference type="NCBI Taxonomy" id="190721"/>
    <lineage>
        <taxon>Bacteria</taxon>
        <taxon>Pseudomonadati</taxon>
        <taxon>Pseudomonadota</taxon>
        <taxon>Betaproteobacteria</taxon>
        <taxon>Burkholderiales</taxon>
        <taxon>Burkholderiaceae</taxon>
        <taxon>Ralstonia</taxon>
    </lineage>
</organism>
<comment type="caution">
    <text evidence="2">The sequence shown here is derived from an EMBL/GenBank/DDBJ whole genome shotgun (WGS) entry which is preliminary data.</text>
</comment>
<name>A0A848NUK3_9RALS</name>
<accession>A0A848NUK3</accession>